<evidence type="ECO:0000313" key="3">
    <source>
        <dbReference type="EMBL" id="KAK6513120.1"/>
    </source>
</evidence>
<keyword evidence="2" id="KW-0732">Signal</keyword>
<feature type="region of interest" description="Disordered" evidence="1">
    <location>
        <begin position="447"/>
        <end position="486"/>
    </location>
</feature>
<dbReference type="EMBL" id="JAVHJM010000006">
    <property type="protein sequence ID" value="KAK6513120.1"/>
    <property type="molecule type" value="Genomic_DNA"/>
</dbReference>
<dbReference type="PANTHER" id="PTHR48226:SF1">
    <property type="entry name" value="WAS_WASL-INTERACTING PROTEIN FAMILY MEMBER 1"/>
    <property type="match status" value="1"/>
</dbReference>
<feature type="chain" id="PRO_5042874194" description="Apple domain-containing protein" evidence="2">
    <location>
        <begin position="22"/>
        <end position="1422"/>
    </location>
</feature>
<sequence length="1422" mass="150603">MGLYITEIWVFLLILLQCSTAAKLEIPYRPRAVTTTTITDITTHYSTYRPFCGSTATAGGESNGGGGTNGGGSNGGGGTNGSGGGGTGTGTGTGGNGAGSINPTGSGSEGGTGTGFTPTATGSGGTTGTGTSPPISITSSPSTTLIATDRFRLVATADDGSLSYVAVNSANFAVVTDSPPPYYYRYDEFGAVRQLAADPKILYGVITSDRRRGFRKSQSRLGYIGGASVVPSGVVGNFRINLVDADADSFEIQMEVSGVLAEFATNCTFGDGGPLEALNIIMGLVPSDLGCVRLRLGGFRPNVNPSTIGSRTGTRGNTGTGTRTSTNTGSPNTRTSPTTCNTPVPENTALECRGSDDSIGHAANGREFLLCQGEARLSSSRLQTIDDVVYPICLLECSKDLQCKGFIYDWPQSKCFLLSEISGIPIINFNYYMGIFKCNDLAPTTTPISSSSTNRGNDGSISSDSSSSSESSSQDSSSSSTSPSVTPVPKCYNFIEENNDWPCDKGATEAISSTVIATTSSTVAYAAAFCYNTDSVSLPESADVTECLNKCIALGPDGCKMFGVDNTGQCSTLASVSAALWDEPQSYVNTLVGGMLCDDFGVTGVCWKPVASTTGYNCPQGYSIFMYSGDGDQVMDVCLPPAFDFQAYTDPLNMCIRQCFYSGTCIGFSINPDQGQPGCGQFTMSAELDVALAIIGDGGVPNFVLAYVRCKDLVSLSTCNLYVGNYAWQRCETFASIVEEELGDGRSVRMCKYENRGISSIYSTISTSTALICAQYCGLLENCDAFNWNKATKECNVGTGLNAATTAQVDMNIISGWTLCSRRTEIACVNANPMASRACDADSTTGFGYAQDDRSFRICTQAQYTGSTLLAQTNLLETVTQCAYYCTVQGTGCTYFTWDSAASICYIYSNFGTLNANAPAGTMIGWTLCDDNKPGVCETDFEANRLATRLCPDNTAVLIQRTTGSGDFGDYRICRDSTLTGELVPGSYPDTSVTLFRSCELLCEQFIQCLFWAMEITDPDDQRGVCNTYIRPGATISRDASDPGVLNIGYPLCVPVEGDTTTDPTCPDPAPYASMRCFGVYGDMVGPGRSTASDGRLYRWCYGQSNTMQAANGVAFPPIRTFTSIPDSNGCVDKCAVIAGCESYIVDYDSQTCALYGAGSMGTAIAKTGFVQGWFICDEEGDPIVCPNFRQATIGFKCGDGQYFERMAAEAFELYILCGPGSAVVNTNLNKINSITIQGATTIEKYTYCAKYCSLTRAASSASNICTFWTLDATETTCTIYTEFGNNQWTDTAGAYSGYPVCDMGYVASCPYPSVPSNGQQICRGGGDESTVVSSNNKREAEQCSGQDHINNSGEILVGDMTLGGCRNACFDDPFCSGYLWKGVSDDGTQKECKHVAIFSDVFGDGSISTEWTVGYITCSQP</sequence>
<evidence type="ECO:0000313" key="4">
    <source>
        <dbReference type="Proteomes" id="UP001307849"/>
    </source>
</evidence>
<feature type="compositionally biased region" description="Low complexity" evidence="1">
    <location>
        <begin position="460"/>
        <end position="484"/>
    </location>
</feature>
<proteinExistence type="predicted"/>
<comment type="caution">
    <text evidence="3">The sequence shown here is derived from an EMBL/GenBank/DDBJ whole genome shotgun (WGS) entry which is preliminary data.</text>
</comment>
<feature type="compositionally biased region" description="Low complexity" evidence="1">
    <location>
        <begin position="129"/>
        <end position="141"/>
    </location>
</feature>
<evidence type="ECO:0000256" key="2">
    <source>
        <dbReference type="SAM" id="SignalP"/>
    </source>
</evidence>
<feature type="compositionally biased region" description="Gly residues" evidence="1">
    <location>
        <begin position="61"/>
        <end position="98"/>
    </location>
</feature>
<feature type="region of interest" description="Disordered" evidence="1">
    <location>
        <begin position="305"/>
        <end position="345"/>
    </location>
</feature>
<keyword evidence="4" id="KW-1185">Reference proteome</keyword>
<evidence type="ECO:0008006" key="5">
    <source>
        <dbReference type="Google" id="ProtNLM"/>
    </source>
</evidence>
<dbReference type="GO" id="GO:0005884">
    <property type="term" value="C:actin filament"/>
    <property type="evidence" value="ECO:0007669"/>
    <property type="project" value="TreeGrafter"/>
</dbReference>
<dbReference type="PANTHER" id="PTHR48226">
    <property type="entry name" value="OS06G0326200 PROTEIN"/>
    <property type="match status" value="1"/>
</dbReference>
<evidence type="ECO:0000256" key="1">
    <source>
        <dbReference type="SAM" id="MobiDB-lite"/>
    </source>
</evidence>
<reference evidence="3 4" key="1">
    <citation type="submission" date="2019-10" db="EMBL/GenBank/DDBJ databases">
        <authorList>
            <person name="Palmer J.M."/>
        </authorList>
    </citation>
    <scope>NUCLEOTIDE SEQUENCE [LARGE SCALE GENOMIC DNA]</scope>
    <source>
        <strain evidence="3 4">TWF506</strain>
    </source>
</reference>
<feature type="region of interest" description="Disordered" evidence="1">
    <location>
        <begin position="59"/>
        <end position="141"/>
    </location>
</feature>
<feature type="compositionally biased region" description="Low complexity" evidence="1">
    <location>
        <begin position="305"/>
        <end position="339"/>
    </location>
</feature>
<dbReference type="Proteomes" id="UP001307849">
    <property type="component" value="Unassembled WGS sequence"/>
</dbReference>
<dbReference type="InterPro" id="IPR053099">
    <property type="entry name" value="WAS/WASL-interacting_domain"/>
</dbReference>
<dbReference type="GO" id="GO:0030048">
    <property type="term" value="P:actin filament-based movement"/>
    <property type="evidence" value="ECO:0007669"/>
    <property type="project" value="TreeGrafter"/>
</dbReference>
<feature type="signal peptide" evidence="2">
    <location>
        <begin position="1"/>
        <end position="21"/>
    </location>
</feature>
<name>A0AAN8RWY5_9PEZI</name>
<protein>
    <recommendedName>
        <fullName evidence="5">Apple domain-containing protein</fullName>
    </recommendedName>
</protein>
<accession>A0AAN8RWY5</accession>
<gene>
    <name evidence="3" type="ORF">TWF506_009286</name>
</gene>
<organism evidence="3 4">
    <name type="scientific">Arthrobotrys conoides</name>
    <dbReference type="NCBI Taxonomy" id="74498"/>
    <lineage>
        <taxon>Eukaryota</taxon>
        <taxon>Fungi</taxon>
        <taxon>Dikarya</taxon>
        <taxon>Ascomycota</taxon>
        <taxon>Pezizomycotina</taxon>
        <taxon>Orbiliomycetes</taxon>
        <taxon>Orbiliales</taxon>
        <taxon>Orbiliaceae</taxon>
        <taxon>Arthrobotrys</taxon>
    </lineage>
</organism>